<dbReference type="AlphaFoldDB" id="A0A1B6DG00"/>
<accession>A0A1B6DG00</accession>
<sequence length="178" mass="20371">MNFLESNISQRPQVQTVFSRVRQRVAHLEHQTQANVMHTFKLMVSENGMPPRADSCPQFRTRKMADIAVQVDPLPQEEEAATTPDTTRTVVEINNSDTETTVTPTRPLSAEFINSIGRERRRTMCEDMDEIVIQHLNYDEAPLNKDGKTEVDGYKEIESSCCIDCIYYSMKCCECTIM</sequence>
<name>A0A1B6DG00_9HEMI</name>
<protein>
    <submittedName>
        <fullName evidence="1">Uncharacterized protein</fullName>
    </submittedName>
</protein>
<reference evidence="1" key="1">
    <citation type="submission" date="2015-12" db="EMBL/GenBank/DDBJ databases">
        <title>De novo transcriptome assembly of four potential Pierce s Disease insect vectors from Arizona vineyards.</title>
        <authorList>
            <person name="Tassone E.E."/>
        </authorList>
    </citation>
    <scope>NUCLEOTIDE SEQUENCE</scope>
</reference>
<organism evidence="1">
    <name type="scientific">Clastoptera arizonana</name>
    <name type="common">Arizona spittle bug</name>
    <dbReference type="NCBI Taxonomy" id="38151"/>
    <lineage>
        <taxon>Eukaryota</taxon>
        <taxon>Metazoa</taxon>
        <taxon>Ecdysozoa</taxon>
        <taxon>Arthropoda</taxon>
        <taxon>Hexapoda</taxon>
        <taxon>Insecta</taxon>
        <taxon>Pterygota</taxon>
        <taxon>Neoptera</taxon>
        <taxon>Paraneoptera</taxon>
        <taxon>Hemiptera</taxon>
        <taxon>Auchenorrhyncha</taxon>
        <taxon>Cercopoidea</taxon>
        <taxon>Clastopteridae</taxon>
        <taxon>Clastoptera</taxon>
    </lineage>
</organism>
<evidence type="ECO:0000313" key="1">
    <source>
        <dbReference type="EMBL" id="JAS24623.1"/>
    </source>
</evidence>
<proteinExistence type="predicted"/>
<dbReference type="EMBL" id="GEDC01012675">
    <property type="protein sequence ID" value="JAS24623.1"/>
    <property type="molecule type" value="Transcribed_RNA"/>
</dbReference>
<gene>
    <name evidence="1" type="ORF">g.19300</name>
</gene>